<keyword evidence="6" id="KW-1185">Reference proteome</keyword>
<dbReference type="SUPFAM" id="SSF53474">
    <property type="entry name" value="alpha/beta-Hydrolases"/>
    <property type="match status" value="1"/>
</dbReference>
<dbReference type="InterPro" id="IPR013094">
    <property type="entry name" value="AB_hydrolase_3"/>
</dbReference>
<dbReference type="PANTHER" id="PTHR48081:SF30">
    <property type="entry name" value="ACETYL-HYDROLASE LIPR-RELATED"/>
    <property type="match status" value="1"/>
</dbReference>
<evidence type="ECO:0000256" key="1">
    <source>
        <dbReference type="ARBA" id="ARBA00010515"/>
    </source>
</evidence>
<dbReference type="PROSITE" id="PS01173">
    <property type="entry name" value="LIPASE_GDXG_HIS"/>
    <property type="match status" value="1"/>
</dbReference>
<proteinExistence type="inferred from homology"/>
<feature type="domain" description="Alpha/beta hydrolase fold-3" evidence="4">
    <location>
        <begin position="71"/>
        <end position="272"/>
    </location>
</feature>
<dbReference type="Proteomes" id="UP000829069">
    <property type="component" value="Plasmid p1"/>
</dbReference>
<dbReference type="InterPro" id="IPR029058">
    <property type="entry name" value="AB_hydrolase_fold"/>
</dbReference>
<evidence type="ECO:0000313" key="5">
    <source>
        <dbReference type="EMBL" id="UNK47763.1"/>
    </source>
</evidence>
<dbReference type="InterPro" id="IPR050300">
    <property type="entry name" value="GDXG_lipolytic_enzyme"/>
</dbReference>
<organism evidence="5 6">
    <name type="scientific">Arthrobacter sulfonylureivorans</name>
    <dbReference type="NCBI Taxonomy" id="2486855"/>
    <lineage>
        <taxon>Bacteria</taxon>
        <taxon>Bacillati</taxon>
        <taxon>Actinomycetota</taxon>
        <taxon>Actinomycetes</taxon>
        <taxon>Micrococcales</taxon>
        <taxon>Micrococcaceae</taxon>
        <taxon>Arthrobacter</taxon>
    </lineage>
</organism>
<keyword evidence="2 5" id="KW-0378">Hydrolase</keyword>
<dbReference type="InterPro" id="IPR002168">
    <property type="entry name" value="Lipase_GDXG_HIS_AS"/>
</dbReference>
<evidence type="ECO:0000313" key="6">
    <source>
        <dbReference type="Proteomes" id="UP000829069"/>
    </source>
</evidence>
<name>A0ABY3WEY5_9MICC</name>
<accession>A0ABY3WEY5</accession>
<dbReference type="InterPro" id="IPR033140">
    <property type="entry name" value="Lipase_GDXG_put_SER_AS"/>
</dbReference>
<feature type="active site" evidence="3">
    <location>
        <position position="145"/>
    </location>
</feature>
<dbReference type="PANTHER" id="PTHR48081">
    <property type="entry name" value="AB HYDROLASE SUPERFAMILY PROTEIN C4A8.06C"/>
    <property type="match status" value="1"/>
</dbReference>
<dbReference type="Pfam" id="PF07859">
    <property type="entry name" value="Abhydrolase_3"/>
    <property type="match status" value="1"/>
</dbReference>
<reference evidence="5 6" key="1">
    <citation type="submission" date="2022-03" db="EMBL/GenBank/DDBJ databases">
        <title>Isotopic signatures of nitrous oxide derived from detoxification processes.</title>
        <authorList>
            <person name="Behrendt U."/>
            <person name="Buchen C."/>
            <person name="Well R."/>
            <person name="Ulrich A."/>
            <person name="Rohe L."/>
            <person name="Kolb S."/>
            <person name="Schloter M."/>
            <person name="Horn M.A."/>
            <person name="Augustin J."/>
        </authorList>
    </citation>
    <scope>NUCLEOTIDE SEQUENCE [LARGE SCALE GENOMIC DNA]</scope>
    <source>
        <strain evidence="5 6">S4-C24</strain>
        <plasmid evidence="5 6">p1</plasmid>
    </source>
</reference>
<sequence length="305" mass="31398">MSLIELESLMPVLTGPDAPDFRLPPLEVRERFDTMLAGLPIKDGLAFENAVVGGVPGIWAVPAEAEADLVILYLHGGGYVSGSAAGYRGLAGLIAEAAGGRAFVPDYRLAPEHVYPAALDDALAAYMGLLDAGHEAGSITIAGDSAGGGLAAATVLAAKDRGLPLPGAVTLLSPWVDLDGTGTTLETKSEADPLISAEGLTNCAQVYLGDAHAAAPGASPLYGDFTGFPPLLIEVGTREVLLSDATRLAERAAAANVDVTLRTWRGMVHVFPNLWFALSEGPEAIAELGAFARRHTAGITANSFS</sequence>
<dbReference type="EMBL" id="CP093327">
    <property type="protein sequence ID" value="UNK47763.1"/>
    <property type="molecule type" value="Genomic_DNA"/>
</dbReference>
<keyword evidence="5" id="KW-0614">Plasmid</keyword>
<gene>
    <name evidence="5" type="ORF">MNQ99_18745</name>
</gene>
<dbReference type="PROSITE" id="PS01174">
    <property type="entry name" value="LIPASE_GDXG_SER"/>
    <property type="match status" value="1"/>
</dbReference>
<dbReference type="Gene3D" id="3.40.50.1820">
    <property type="entry name" value="alpha/beta hydrolase"/>
    <property type="match status" value="1"/>
</dbReference>
<dbReference type="GO" id="GO:0016787">
    <property type="term" value="F:hydrolase activity"/>
    <property type="evidence" value="ECO:0007669"/>
    <property type="project" value="UniProtKB-KW"/>
</dbReference>
<dbReference type="RefSeq" id="WP_241915462.1">
    <property type="nucleotide sequence ID" value="NZ_CP093327.1"/>
</dbReference>
<evidence type="ECO:0000256" key="3">
    <source>
        <dbReference type="PROSITE-ProRule" id="PRU10038"/>
    </source>
</evidence>
<geneLocation type="plasmid" evidence="5 6">
    <name>p1</name>
</geneLocation>
<protein>
    <submittedName>
        <fullName evidence="5">Alpha/beta hydrolase</fullName>
    </submittedName>
</protein>
<evidence type="ECO:0000259" key="4">
    <source>
        <dbReference type="Pfam" id="PF07859"/>
    </source>
</evidence>
<evidence type="ECO:0000256" key="2">
    <source>
        <dbReference type="ARBA" id="ARBA00022801"/>
    </source>
</evidence>
<comment type="similarity">
    <text evidence="1">Belongs to the 'GDXG' lipolytic enzyme family.</text>
</comment>